<sequence length="468" mass="49751">MAMTLSGLLSSPTLNLRPLTGVDDAEDHPLSWAAVTELADPTPFLAGGEVLLTTGVRQKTVASQTGFVDHAVHAGVVALGYGTGLTHTKVPAAVIRRAAEVGLPLFEVPYETPFVAITRILAEALAAENVARMERLLQGHQRLASALLGGGLHPLLRELGRQLQRPVSLTQYGARIHGPSPAADGWQSIPVSTGLQDRCTLFLEGQEAGGGLIEYAQSLISVELAGRARLRESHRTTSGQVLTDLTRGTVEGQDAALRLQAIGIAPHAAHTILLVEAVRPRSRALSTLPLPPGREKGVSAMVEDRLAVVLEAGDGEAAATEFAAYLSGAGIPARVSYGGSYAQVTGLRWSYFEAIEALRHGARINHPSRISLTSLLLAAHDVPLQALAAEALEPLTDFDAAHGSDLMLTLRRFLELNGSVGTVAEALGLHRNTVRYRLQQIADLSGYDPSNTPDRVQLWLALSARDVY</sequence>
<evidence type="ECO:0000313" key="5">
    <source>
        <dbReference type="EMBL" id="SJM72109.1"/>
    </source>
</evidence>
<dbReference type="InterPro" id="IPR041522">
    <property type="entry name" value="CdaR_GGDEF"/>
</dbReference>
<evidence type="ECO:0000259" key="2">
    <source>
        <dbReference type="Pfam" id="PF07905"/>
    </source>
</evidence>
<protein>
    <submittedName>
        <fullName evidence="5">Transcriptional regulator</fullName>
    </submittedName>
</protein>
<dbReference type="Proteomes" id="UP000195913">
    <property type="component" value="Unassembled WGS sequence"/>
</dbReference>
<gene>
    <name evidence="5" type="ORF">FM101_14380</name>
</gene>
<keyword evidence="6" id="KW-1185">Reference proteome</keyword>
<evidence type="ECO:0000256" key="1">
    <source>
        <dbReference type="ARBA" id="ARBA00006754"/>
    </source>
</evidence>
<name>A0A1R4GV87_9MICC</name>
<feature type="domain" description="PucR C-terminal helix-turn-helix" evidence="3">
    <location>
        <begin position="406"/>
        <end position="463"/>
    </location>
</feature>
<evidence type="ECO:0000259" key="4">
    <source>
        <dbReference type="Pfam" id="PF17853"/>
    </source>
</evidence>
<dbReference type="Pfam" id="PF07905">
    <property type="entry name" value="PucR"/>
    <property type="match status" value="1"/>
</dbReference>
<dbReference type="Pfam" id="PF13556">
    <property type="entry name" value="HTH_30"/>
    <property type="match status" value="1"/>
</dbReference>
<dbReference type="RefSeq" id="WP_087000837.1">
    <property type="nucleotide sequence ID" value="NZ_FUHW01000048.1"/>
</dbReference>
<organism evidence="5 6">
    <name type="scientific">Arthrobacter rhombi</name>
    <dbReference type="NCBI Taxonomy" id="71253"/>
    <lineage>
        <taxon>Bacteria</taxon>
        <taxon>Bacillati</taxon>
        <taxon>Actinomycetota</taxon>
        <taxon>Actinomycetes</taxon>
        <taxon>Micrococcales</taxon>
        <taxon>Micrococcaceae</taxon>
        <taxon>Arthrobacter</taxon>
    </lineage>
</organism>
<reference evidence="5 6" key="1">
    <citation type="submission" date="2017-02" db="EMBL/GenBank/DDBJ databases">
        <authorList>
            <person name="Peterson S.W."/>
        </authorList>
    </citation>
    <scope>NUCLEOTIDE SEQUENCE [LARGE SCALE GENOMIC DNA]</scope>
    <source>
        <strain evidence="5 6">B Ar 00.02</strain>
    </source>
</reference>
<proteinExistence type="inferred from homology"/>
<accession>A0A1R4GV87</accession>
<feature type="domain" description="CdaR GGDEF-like" evidence="4">
    <location>
        <begin position="252"/>
        <end position="359"/>
    </location>
</feature>
<dbReference type="InterPro" id="IPR025736">
    <property type="entry name" value="PucR_C-HTH_dom"/>
</dbReference>
<feature type="domain" description="Purine catabolism PurC-like" evidence="2">
    <location>
        <begin position="8"/>
        <end position="123"/>
    </location>
</feature>
<dbReference type="AlphaFoldDB" id="A0A1R4GV87"/>
<dbReference type="PANTHER" id="PTHR33744">
    <property type="entry name" value="CARBOHYDRATE DIACID REGULATOR"/>
    <property type="match status" value="1"/>
</dbReference>
<evidence type="ECO:0000259" key="3">
    <source>
        <dbReference type="Pfam" id="PF13556"/>
    </source>
</evidence>
<dbReference type="InterPro" id="IPR012914">
    <property type="entry name" value="PucR_dom"/>
</dbReference>
<dbReference type="InterPro" id="IPR051448">
    <property type="entry name" value="CdaR-like_regulators"/>
</dbReference>
<evidence type="ECO:0000313" key="6">
    <source>
        <dbReference type="Proteomes" id="UP000195913"/>
    </source>
</evidence>
<dbReference type="EMBL" id="FUHW01000048">
    <property type="protein sequence ID" value="SJM72109.1"/>
    <property type="molecule type" value="Genomic_DNA"/>
</dbReference>
<comment type="similarity">
    <text evidence="1">Belongs to the CdaR family.</text>
</comment>
<dbReference type="InterPro" id="IPR042070">
    <property type="entry name" value="PucR_C-HTH_sf"/>
</dbReference>
<dbReference type="PANTHER" id="PTHR33744:SF7">
    <property type="entry name" value="PUCR FAMILY TRANSCRIPTIONAL REGULATOR"/>
    <property type="match status" value="1"/>
</dbReference>
<dbReference type="Pfam" id="PF17853">
    <property type="entry name" value="GGDEF_2"/>
    <property type="match status" value="1"/>
</dbReference>
<dbReference type="Gene3D" id="1.10.10.2840">
    <property type="entry name" value="PucR C-terminal helix-turn-helix domain"/>
    <property type="match status" value="1"/>
</dbReference>